<reference evidence="1 2" key="1">
    <citation type="journal article" date="2015" name="Genome Announc.">
        <title>Complete genome sequence of Martelella endophytica YC6887, which has antifungal activity associated with a halophyte.</title>
        <authorList>
            <person name="Khan A."/>
            <person name="Khan H."/>
            <person name="Chung E.J."/>
            <person name="Hossain M.T."/>
            <person name="Chung Y.R."/>
        </authorList>
    </citation>
    <scope>NUCLEOTIDE SEQUENCE [LARGE SCALE GENOMIC DNA]</scope>
    <source>
        <strain evidence="1">YC6887</strain>
    </source>
</reference>
<organism evidence="1 2">
    <name type="scientific">Martelella endophytica</name>
    <dbReference type="NCBI Taxonomy" id="1486262"/>
    <lineage>
        <taxon>Bacteria</taxon>
        <taxon>Pseudomonadati</taxon>
        <taxon>Pseudomonadota</taxon>
        <taxon>Alphaproteobacteria</taxon>
        <taxon>Hyphomicrobiales</taxon>
        <taxon>Aurantimonadaceae</taxon>
        <taxon>Martelella</taxon>
    </lineage>
</organism>
<keyword evidence="2" id="KW-1185">Reference proteome</keyword>
<protein>
    <submittedName>
        <fullName evidence="1">Uncharacterized protein</fullName>
    </submittedName>
</protein>
<dbReference type="EMBL" id="CP010803">
    <property type="protein sequence ID" value="AJY45148.1"/>
    <property type="molecule type" value="Genomic_DNA"/>
</dbReference>
<dbReference type="AlphaFoldDB" id="A0A0D5LPA0"/>
<proteinExistence type="predicted"/>
<dbReference type="Proteomes" id="UP000032611">
    <property type="component" value="Chromosome"/>
</dbReference>
<name>A0A0D5LPA0_MAREN</name>
<sequence>MLSAGRRNLFAVQRFRNLLRRDTIRIVSENTSDNGRFTLVDRAFSMDGFARLIAFGNNIISIGLAAGGLASRCPAAKPFACLFAEILEVERIHRAFQADMHLIDAAFRDRLDHDAGKLKFLIEACDVGLIA</sequence>
<dbReference type="HOGENOM" id="CLU_1925043_0_0_5"/>
<gene>
    <name evidence="1" type="ORF">TM49_04670</name>
</gene>
<accession>A0A0D5LPA0</accession>
<evidence type="ECO:0000313" key="2">
    <source>
        <dbReference type="Proteomes" id="UP000032611"/>
    </source>
</evidence>
<dbReference type="KEGG" id="mey:TM49_04670"/>
<dbReference type="PATRIC" id="fig|1486262.3.peg.959"/>
<dbReference type="STRING" id="1486262.TM49_04670"/>
<evidence type="ECO:0000313" key="1">
    <source>
        <dbReference type="EMBL" id="AJY45148.1"/>
    </source>
</evidence>